<dbReference type="Proteomes" id="UP000278006">
    <property type="component" value="Unassembled WGS sequence"/>
</dbReference>
<proteinExistence type="predicted"/>
<gene>
    <name evidence="1" type="ORF">D8I35_05450</name>
</gene>
<dbReference type="RefSeq" id="WP_122226647.1">
    <property type="nucleotide sequence ID" value="NZ_RDQO01000001.1"/>
</dbReference>
<protein>
    <submittedName>
        <fullName evidence="1">Uncharacterized protein</fullName>
    </submittedName>
</protein>
<dbReference type="AlphaFoldDB" id="A0A3M6R1A8"/>
<sequence length="100" mass="11476">MKIEGYGPHDQVLMVSVTSVKPGLKYDDACLLKAGDHPFIRHDSYVYYRDPRIELASKVTENVQIGQWVAREPCNAQVMARVLDGFQRSRLLPRYVKNLL</sequence>
<evidence type="ECO:0000313" key="2">
    <source>
        <dbReference type="Proteomes" id="UP000278006"/>
    </source>
</evidence>
<accession>A0A3M6R1A8</accession>
<evidence type="ECO:0000313" key="1">
    <source>
        <dbReference type="EMBL" id="RMX08522.1"/>
    </source>
</evidence>
<organism evidence="1 2">
    <name type="scientific">Corticibacter populi</name>
    <dbReference type="NCBI Taxonomy" id="1550736"/>
    <lineage>
        <taxon>Bacteria</taxon>
        <taxon>Pseudomonadati</taxon>
        <taxon>Pseudomonadota</taxon>
        <taxon>Betaproteobacteria</taxon>
        <taxon>Burkholderiales</taxon>
        <taxon>Comamonadaceae</taxon>
        <taxon>Corticibacter</taxon>
    </lineage>
</organism>
<comment type="caution">
    <text evidence="1">The sequence shown here is derived from an EMBL/GenBank/DDBJ whole genome shotgun (WGS) entry which is preliminary data.</text>
</comment>
<dbReference type="EMBL" id="RDQO01000001">
    <property type="protein sequence ID" value="RMX08522.1"/>
    <property type="molecule type" value="Genomic_DNA"/>
</dbReference>
<reference evidence="1 2" key="1">
    <citation type="submission" date="2018-10" db="EMBL/GenBank/DDBJ databases">
        <title>Draft genome of Cortibacter populi DSM10536.</title>
        <authorList>
            <person name="Bernier A.-M."/>
            <person name="Bernard K."/>
        </authorList>
    </citation>
    <scope>NUCLEOTIDE SEQUENCE [LARGE SCALE GENOMIC DNA]</scope>
    <source>
        <strain evidence="1 2">DSM 105136</strain>
    </source>
</reference>
<dbReference type="OrthoDB" id="8116504at2"/>
<name>A0A3M6R1A8_9BURK</name>
<keyword evidence="2" id="KW-1185">Reference proteome</keyword>